<reference evidence="1 2" key="2">
    <citation type="submission" date="2019-01" db="EMBL/GenBank/DDBJ databases">
        <authorList>
            <person name="Li Y."/>
        </authorList>
    </citation>
    <scope>NUCLEOTIDE SEQUENCE [LARGE SCALE GENOMIC DNA]</scope>
    <source>
        <strain evidence="1 2">07D10-4-3</strain>
    </source>
</reference>
<dbReference type="RefSeq" id="WP_128232374.1">
    <property type="nucleotide sequence ID" value="NZ_SAUY01000011.1"/>
</dbReference>
<reference evidence="1 2" key="1">
    <citation type="submission" date="2019-01" db="EMBL/GenBank/DDBJ databases">
        <title>Sinorhodobacter populi sp. nov. isolated from the symptomatic bark tissue of Populus euramericana canker.</title>
        <authorList>
            <person name="Xu G."/>
        </authorList>
    </citation>
    <scope>NUCLEOTIDE SEQUENCE [LARGE SCALE GENOMIC DNA]</scope>
    <source>
        <strain evidence="1 2">07D10-4-3</strain>
    </source>
</reference>
<dbReference type="EMBL" id="SAUY01000011">
    <property type="protein sequence ID" value="RWR31491.1"/>
    <property type="molecule type" value="Genomic_DNA"/>
</dbReference>
<comment type="caution">
    <text evidence="1">The sequence shown here is derived from an EMBL/GenBank/DDBJ whole genome shotgun (WGS) entry which is preliminary data.</text>
</comment>
<protein>
    <submittedName>
        <fullName evidence="1">Uncharacterized protein</fullName>
    </submittedName>
</protein>
<organism evidence="1 2">
    <name type="scientific">Paenirhodobacter populi</name>
    <dbReference type="NCBI Taxonomy" id="2306993"/>
    <lineage>
        <taxon>Bacteria</taxon>
        <taxon>Pseudomonadati</taxon>
        <taxon>Pseudomonadota</taxon>
        <taxon>Alphaproteobacteria</taxon>
        <taxon>Rhodobacterales</taxon>
        <taxon>Rhodobacter group</taxon>
        <taxon>Paenirhodobacter</taxon>
    </lineage>
</organism>
<proteinExistence type="predicted"/>
<gene>
    <name evidence="1" type="ORF">D2T29_10690</name>
</gene>
<evidence type="ECO:0000313" key="2">
    <source>
        <dbReference type="Proteomes" id="UP000284451"/>
    </source>
</evidence>
<dbReference type="Proteomes" id="UP000284451">
    <property type="component" value="Unassembled WGS sequence"/>
</dbReference>
<sequence>MNRLETPWENVCAAVSIIQAHVLAQDSVVSGKATFGLDYLPTDGLVTACKLLSELFGMLEEAKWDGPPPDA</sequence>
<dbReference type="AlphaFoldDB" id="A0A443KFG4"/>
<accession>A0A443KFG4</accession>
<name>A0A443KFG4_9RHOB</name>
<evidence type="ECO:0000313" key="1">
    <source>
        <dbReference type="EMBL" id="RWR31491.1"/>
    </source>
</evidence>